<dbReference type="InterPro" id="IPR047971">
    <property type="entry name" value="ExeM-like"/>
</dbReference>
<sequence length="880" mass="90435">MMKRPYHALAGLTAGALAAVGLAVPAAHAADGVANDLIISEYVEGSSNNKALEFANLTANPIDLGAGGYAVKMYFNGGVTPGLTVNLTGTVAAGEVHVLAQGSASATVLAAADQLNSGSWFNGDDAIVLEKAGVVIDSLGQVGFDPGTEWGTGLTSTADNTLRRNASVCSGDTNTADSFDPAAQWTGFAVDTFDGLGAHTADCEAGDGDGGGDPGDGGGDPGTGPTCDTAVATIGSVQGSGTASPVVGSTRTVRGTVVGDFQVGGFNGYYLQDAGDGDAATSDGLFIYAPGGADVNAGDVLTVTGTVSEFFNMTQITASQVIPCATGAVLPAATTLELPATDAQREALEGMRVTLPQSLAVLEYFNYGRYGEIALGTERQFQPTAVYAPGSAEAIELAAANARGRITLDDGRSNQNPDPLRHPNGDPFSLENTLRGGDLVTGLTGVLDYRNNAYKIQPTEAASYQRANPRGEAPEVAGTTTVASFNVLNYFTTLNARGANTAAEFERQEAKIVDAISRIDADIVGLIEIENNGGTALNALVAALNEEMGAGTYAGIDTGELGTDEITTALIYKPASVVPVGAHAVLDASVDPRFDTTRNRPALAQTFEPVGGGDDVTVVVNHLKSKGSACAGDPDRGDGQGNCNGTRTVAAQALADWLATEPTGADAGRELIIGDLNAYDKEDPITALRNAGYTDLLREFVGEFAYSYVFDGQLGYLDHGLAGASLLEDVTGAAEWAINADEPTILDYNTEFKSAGQVSSWYAPDAYRSSDHDPVIVGLDLTVPDTTAPELTVTADPSVVFPPNNKWRTVAVDIAASDDSGEVEVELTDTASTGAKAEVRVVDGDVQVKAVRGATYTLTYTATDPSGNATSASVTIRVVP</sequence>
<dbReference type="Gene3D" id="3.60.10.10">
    <property type="entry name" value="Endonuclease/exonuclease/phosphatase"/>
    <property type="match status" value="1"/>
</dbReference>
<evidence type="ECO:0000256" key="2">
    <source>
        <dbReference type="SAM" id="SignalP"/>
    </source>
</evidence>
<dbReference type="InterPro" id="IPR001322">
    <property type="entry name" value="Lamin_tail_dom"/>
</dbReference>
<evidence type="ECO:0000256" key="1">
    <source>
        <dbReference type="SAM" id="MobiDB-lite"/>
    </source>
</evidence>
<dbReference type="NCBIfam" id="NF033681">
    <property type="entry name" value="ExeM_NucH_DNase"/>
    <property type="match status" value="1"/>
</dbReference>
<feature type="domain" description="LTD" evidence="3">
    <location>
        <begin position="24"/>
        <end position="143"/>
    </location>
</feature>
<dbReference type="InterPro" id="IPR036691">
    <property type="entry name" value="Endo/exonu/phosph_ase_sf"/>
</dbReference>
<dbReference type="PANTHER" id="PTHR42834:SF1">
    <property type="entry name" value="ENDONUCLEASE_EXONUCLEASE_PHOSPHATASE FAMILY PROTEIN (AFU_ORTHOLOGUE AFUA_3G09210)"/>
    <property type="match status" value="1"/>
</dbReference>
<dbReference type="Pfam" id="PF00932">
    <property type="entry name" value="LTD"/>
    <property type="match status" value="1"/>
</dbReference>
<dbReference type="Gene3D" id="2.60.40.10">
    <property type="entry name" value="Immunoglobulins"/>
    <property type="match status" value="1"/>
</dbReference>
<accession>A0ABU1FFH0</accession>
<comment type="caution">
    <text evidence="4">The sequence shown here is derived from an EMBL/GenBank/DDBJ whole genome shotgun (WGS) entry which is preliminary data.</text>
</comment>
<keyword evidence="4" id="KW-0378">Hydrolase</keyword>
<evidence type="ECO:0000313" key="5">
    <source>
        <dbReference type="Proteomes" id="UP001260072"/>
    </source>
</evidence>
<dbReference type="Proteomes" id="UP001260072">
    <property type="component" value="Unassembled WGS sequence"/>
</dbReference>
<gene>
    <name evidence="4" type="ORF">RH861_00365</name>
</gene>
<dbReference type="EMBL" id="JAVKGS010000001">
    <property type="protein sequence ID" value="MDR5690511.1"/>
    <property type="molecule type" value="Genomic_DNA"/>
</dbReference>
<dbReference type="SUPFAM" id="SSF56219">
    <property type="entry name" value="DNase I-like"/>
    <property type="match status" value="1"/>
</dbReference>
<reference evidence="5" key="1">
    <citation type="submission" date="2023-07" db="EMBL/GenBank/DDBJ databases">
        <title>Description of three actinobacteria isolated from air of manufacturing shop in a pharmaceutical factory.</title>
        <authorList>
            <person name="Zhang D.-F."/>
        </authorList>
    </citation>
    <scope>NUCLEOTIDE SEQUENCE [LARGE SCALE GENOMIC DNA]</scope>
    <source>
        <strain evidence="5">CCTCC AB 2011122</strain>
    </source>
</reference>
<dbReference type="PROSITE" id="PS51841">
    <property type="entry name" value="LTD"/>
    <property type="match status" value="1"/>
</dbReference>
<dbReference type="PANTHER" id="PTHR42834">
    <property type="entry name" value="ENDONUCLEASE/EXONUCLEASE/PHOSPHATASE FAMILY PROTEIN (AFU_ORTHOLOGUE AFUA_3G09210)"/>
    <property type="match status" value="1"/>
</dbReference>
<keyword evidence="4" id="KW-0540">Nuclease</keyword>
<dbReference type="RefSeq" id="WP_310519248.1">
    <property type="nucleotide sequence ID" value="NZ_BAABBS010000001.1"/>
</dbReference>
<feature type="signal peptide" evidence="2">
    <location>
        <begin position="1"/>
        <end position="29"/>
    </location>
</feature>
<name>A0ABU1FFH0_9MICO</name>
<keyword evidence="2" id="KW-0732">Signal</keyword>
<feature type="region of interest" description="Disordered" evidence="1">
    <location>
        <begin position="204"/>
        <end position="226"/>
    </location>
</feature>
<dbReference type="GO" id="GO:0004519">
    <property type="term" value="F:endonuclease activity"/>
    <property type="evidence" value="ECO:0007669"/>
    <property type="project" value="UniProtKB-KW"/>
</dbReference>
<evidence type="ECO:0000313" key="4">
    <source>
        <dbReference type="EMBL" id="MDR5690511.1"/>
    </source>
</evidence>
<organism evidence="4 5">
    <name type="scientific">Agromyces indicus</name>
    <dbReference type="NCBI Taxonomy" id="758919"/>
    <lineage>
        <taxon>Bacteria</taxon>
        <taxon>Bacillati</taxon>
        <taxon>Actinomycetota</taxon>
        <taxon>Actinomycetes</taxon>
        <taxon>Micrococcales</taxon>
        <taxon>Microbacteriaceae</taxon>
        <taxon>Agromyces</taxon>
    </lineage>
</organism>
<dbReference type="InterPro" id="IPR013783">
    <property type="entry name" value="Ig-like_fold"/>
</dbReference>
<feature type="chain" id="PRO_5046787215" evidence="2">
    <location>
        <begin position="30"/>
        <end position="880"/>
    </location>
</feature>
<proteinExistence type="predicted"/>
<evidence type="ECO:0000259" key="3">
    <source>
        <dbReference type="PROSITE" id="PS51841"/>
    </source>
</evidence>
<keyword evidence="5" id="KW-1185">Reference proteome</keyword>
<feature type="compositionally biased region" description="Gly residues" evidence="1">
    <location>
        <begin position="208"/>
        <end position="222"/>
    </location>
</feature>
<dbReference type="CDD" id="cd10283">
    <property type="entry name" value="MnuA_DNase1-like"/>
    <property type="match status" value="1"/>
</dbReference>
<protein>
    <submittedName>
        <fullName evidence="4">ExeM/NucH family extracellular endonuclease</fullName>
    </submittedName>
</protein>
<dbReference type="CDD" id="cd04486">
    <property type="entry name" value="YhcR_OBF_like"/>
    <property type="match status" value="1"/>
</dbReference>
<keyword evidence="4" id="KW-0255">Endonuclease</keyword>